<organism evidence="1 2">
    <name type="scientific">Caldimonas caldifontis</name>
    <dbReference type="NCBI Taxonomy" id="1452508"/>
    <lineage>
        <taxon>Bacteria</taxon>
        <taxon>Pseudomonadati</taxon>
        <taxon>Pseudomonadota</taxon>
        <taxon>Betaproteobacteria</taxon>
        <taxon>Burkholderiales</taxon>
        <taxon>Sphaerotilaceae</taxon>
        <taxon>Caldimonas</taxon>
    </lineage>
</organism>
<dbReference type="PANTHER" id="PTHR35566:SF1">
    <property type="entry name" value="TYPE VI SECRETION SYSTEM BASEPLATE COMPONENT TSSK1"/>
    <property type="match status" value="1"/>
</dbReference>
<dbReference type="PANTHER" id="PTHR35566">
    <property type="entry name" value="BLR3599 PROTEIN"/>
    <property type="match status" value="1"/>
</dbReference>
<protein>
    <submittedName>
        <fullName evidence="1">Type VI secretion system baseplate subunit TssK</fullName>
    </submittedName>
</protein>
<name>A0A2S5SY52_9BURK</name>
<proteinExistence type="predicted"/>
<dbReference type="EMBL" id="PSNX01000002">
    <property type="protein sequence ID" value="PPE67703.1"/>
    <property type="molecule type" value="Genomic_DNA"/>
</dbReference>
<dbReference type="NCBIfam" id="TIGR03353">
    <property type="entry name" value="VI_chp_4"/>
    <property type="match status" value="1"/>
</dbReference>
<dbReference type="Proteomes" id="UP000238605">
    <property type="component" value="Unassembled WGS sequence"/>
</dbReference>
<keyword evidence="2" id="KW-1185">Reference proteome</keyword>
<evidence type="ECO:0000313" key="1">
    <source>
        <dbReference type="EMBL" id="PPE67703.1"/>
    </source>
</evidence>
<dbReference type="Pfam" id="PF05936">
    <property type="entry name" value="T6SS_VasE"/>
    <property type="match status" value="1"/>
</dbReference>
<evidence type="ECO:0000313" key="2">
    <source>
        <dbReference type="Proteomes" id="UP000238605"/>
    </source>
</evidence>
<dbReference type="RefSeq" id="WP_104300575.1">
    <property type="nucleotide sequence ID" value="NZ_PSNX01000002.1"/>
</dbReference>
<gene>
    <name evidence="1" type="primary">tssK</name>
    <name evidence="1" type="ORF">C1704_02230</name>
</gene>
<reference evidence="1 2" key="1">
    <citation type="submission" date="2018-02" db="EMBL/GenBank/DDBJ databases">
        <title>Reclassifiation of [Polyangium] brachysporum DSM 7029 as Guopingzhaonella breviflexa gen. nov., sp. nov., a member of the family Comamonadaceae.</title>
        <authorList>
            <person name="Tang B."/>
        </authorList>
    </citation>
    <scope>NUCLEOTIDE SEQUENCE [LARGE SCALE GENOMIC DNA]</scope>
    <source>
        <strain evidence="1 2">BCRC 80649</strain>
    </source>
</reference>
<dbReference type="AlphaFoldDB" id="A0A2S5SY52"/>
<dbReference type="OrthoDB" id="9775333at2"/>
<dbReference type="InterPro" id="IPR010263">
    <property type="entry name" value="T6SS_TssK"/>
</dbReference>
<comment type="caution">
    <text evidence="1">The sequence shown here is derived from an EMBL/GenBank/DDBJ whole genome shotgun (WGS) entry which is preliminary data.</text>
</comment>
<accession>A0A2S5SY52</accession>
<sequence>MIHSSKILWGEGLFLRPQHFQRQDAYHEWRLAQAMQAVHPYAWGIRHLRIDEDALRTGLLRVLELQAILPDGDLYDAPRDDILPDAVNLSQLETQHADTVFHVAVAPMRRTGRNHHETDVHSGMDMRYQQSREDEAADWFTDAVAAEVVLLKKTAHLLTEHAARDHVVSLPLLRVRRKASGGFEMDRQFMPPSVCIESSASLLAMLRRLLEALQAKADALIGLHREPSKHIIEFRSGDVASFWLLHTVNMAYASLAHLARHPGLHPERLYQGLLELAGALTTFSKSYTLADLPAYDHNHPETCFTQVDHIVRELLEAVISTRYFAIALHESKPSFHVGRIDSEQIQASTSLFLGISAALPASELIESAPLRIKVGGPDDVDKLVLSAMPGVRLLHAQQVPAAIPVRPGMQYFSLEARGPLYERMLKSQAVAFYVPQGWPDLKLELIAVNP</sequence>